<evidence type="ECO:0000256" key="2">
    <source>
        <dbReference type="SAM" id="Phobius"/>
    </source>
</evidence>
<dbReference type="AlphaFoldDB" id="A0ABD2A7T1"/>
<accession>A0ABD2A7T1</accession>
<proteinExistence type="predicted"/>
<keyword evidence="2" id="KW-1133">Transmembrane helix</keyword>
<keyword evidence="2" id="KW-0472">Membrane</keyword>
<feature type="compositionally biased region" description="Basic and acidic residues" evidence="1">
    <location>
        <begin position="7"/>
        <end position="20"/>
    </location>
</feature>
<keyword evidence="2" id="KW-0812">Transmembrane</keyword>
<sequence length="130" mass="15095">MEQCYKSGEERGKRFAKEARESLPSVQATRFDGGILNPETISHECHTIALHNCAYNLRKYQPQKIYILWLVPSIVLCRLWIGKQSDKVLTSLTHLNHIEGGGRLYTIAVSERVLSLERFWDFRFRQKTTA</sequence>
<evidence type="ECO:0000313" key="4">
    <source>
        <dbReference type="Proteomes" id="UP001607302"/>
    </source>
</evidence>
<evidence type="ECO:0000313" key="3">
    <source>
        <dbReference type="EMBL" id="KAL2716577.1"/>
    </source>
</evidence>
<reference evidence="3 4" key="1">
    <citation type="journal article" date="2024" name="Ann. Entomol. Soc. Am.">
        <title>Genomic analyses of the southern and eastern yellowjacket wasps (Hymenoptera: Vespidae) reveal evolutionary signatures of social life.</title>
        <authorList>
            <person name="Catto M.A."/>
            <person name="Caine P.B."/>
            <person name="Orr S.E."/>
            <person name="Hunt B.G."/>
            <person name="Goodisman M.A.D."/>
        </authorList>
    </citation>
    <scope>NUCLEOTIDE SEQUENCE [LARGE SCALE GENOMIC DNA]</scope>
    <source>
        <strain evidence="3">233</strain>
        <tissue evidence="3">Head and thorax</tissue>
    </source>
</reference>
<keyword evidence="4" id="KW-1185">Reference proteome</keyword>
<gene>
    <name evidence="3" type="ORF">V1478_014253</name>
</gene>
<protein>
    <submittedName>
        <fullName evidence="3">Uncharacterized protein</fullName>
    </submittedName>
</protein>
<dbReference type="Proteomes" id="UP001607302">
    <property type="component" value="Unassembled WGS sequence"/>
</dbReference>
<evidence type="ECO:0000256" key="1">
    <source>
        <dbReference type="SAM" id="MobiDB-lite"/>
    </source>
</evidence>
<organism evidence="3 4">
    <name type="scientific">Vespula squamosa</name>
    <name type="common">Southern yellow jacket</name>
    <name type="synonym">Wasp</name>
    <dbReference type="NCBI Taxonomy" id="30214"/>
    <lineage>
        <taxon>Eukaryota</taxon>
        <taxon>Metazoa</taxon>
        <taxon>Ecdysozoa</taxon>
        <taxon>Arthropoda</taxon>
        <taxon>Hexapoda</taxon>
        <taxon>Insecta</taxon>
        <taxon>Pterygota</taxon>
        <taxon>Neoptera</taxon>
        <taxon>Endopterygota</taxon>
        <taxon>Hymenoptera</taxon>
        <taxon>Apocrita</taxon>
        <taxon>Aculeata</taxon>
        <taxon>Vespoidea</taxon>
        <taxon>Vespidae</taxon>
        <taxon>Vespinae</taxon>
        <taxon>Vespula</taxon>
    </lineage>
</organism>
<name>A0ABD2A7T1_VESSQ</name>
<feature type="transmembrane region" description="Helical" evidence="2">
    <location>
        <begin position="65"/>
        <end position="81"/>
    </location>
</feature>
<dbReference type="EMBL" id="JAUDFV010000154">
    <property type="protein sequence ID" value="KAL2716577.1"/>
    <property type="molecule type" value="Genomic_DNA"/>
</dbReference>
<comment type="caution">
    <text evidence="3">The sequence shown here is derived from an EMBL/GenBank/DDBJ whole genome shotgun (WGS) entry which is preliminary data.</text>
</comment>
<feature type="region of interest" description="Disordered" evidence="1">
    <location>
        <begin position="1"/>
        <end position="20"/>
    </location>
</feature>